<evidence type="ECO:0000259" key="2">
    <source>
        <dbReference type="PROSITE" id="PS50263"/>
    </source>
</evidence>
<dbReference type="RefSeq" id="WP_253655610.1">
    <property type="nucleotide sequence ID" value="NZ_BAAAOE010000005.1"/>
</dbReference>
<name>A0ABT1H470_9NOCA</name>
<comment type="caution">
    <text evidence="3">The sequence shown here is derived from an EMBL/GenBank/DDBJ whole genome shotgun (WGS) entry which is preliminary data.</text>
</comment>
<protein>
    <submittedName>
        <fullName evidence="3">Amidohydrolase</fullName>
    </submittedName>
</protein>
<dbReference type="Pfam" id="PF00795">
    <property type="entry name" value="CN_hydrolase"/>
    <property type="match status" value="1"/>
</dbReference>
<dbReference type="InterPro" id="IPR001110">
    <property type="entry name" value="UPF0012_CS"/>
</dbReference>
<dbReference type="EMBL" id="JAMTCG010000006">
    <property type="protein sequence ID" value="MCP2162030.1"/>
    <property type="molecule type" value="Genomic_DNA"/>
</dbReference>
<dbReference type="Proteomes" id="UP001205740">
    <property type="component" value="Unassembled WGS sequence"/>
</dbReference>
<evidence type="ECO:0000313" key="3">
    <source>
        <dbReference type="EMBL" id="MCP2162030.1"/>
    </source>
</evidence>
<keyword evidence="4" id="KW-1185">Reference proteome</keyword>
<dbReference type="PROSITE" id="PS50263">
    <property type="entry name" value="CN_HYDROLASE"/>
    <property type="match status" value="1"/>
</dbReference>
<comment type="similarity">
    <text evidence="1">Belongs to the carbon-nitrogen hydrolase superfamily. NIT1/NIT2 family.</text>
</comment>
<reference evidence="3 4" key="1">
    <citation type="submission" date="2022-06" db="EMBL/GenBank/DDBJ databases">
        <title>Genomic Encyclopedia of Archaeal and Bacterial Type Strains, Phase II (KMG-II): from individual species to whole genera.</title>
        <authorList>
            <person name="Goeker M."/>
        </authorList>
    </citation>
    <scope>NUCLEOTIDE SEQUENCE [LARGE SCALE GENOMIC DNA]</scope>
    <source>
        <strain evidence="3 4">DSM 45037</strain>
    </source>
</reference>
<dbReference type="PROSITE" id="PS01227">
    <property type="entry name" value="UPF0012"/>
    <property type="match status" value="1"/>
</dbReference>
<dbReference type="SUPFAM" id="SSF56317">
    <property type="entry name" value="Carbon-nitrogen hydrolase"/>
    <property type="match status" value="1"/>
</dbReference>
<evidence type="ECO:0000256" key="1">
    <source>
        <dbReference type="ARBA" id="ARBA00010613"/>
    </source>
</evidence>
<feature type="domain" description="CN hydrolase" evidence="2">
    <location>
        <begin position="1"/>
        <end position="249"/>
    </location>
</feature>
<evidence type="ECO:0000313" key="4">
    <source>
        <dbReference type="Proteomes" id="UP001205740"/>
    </source>
</evidence>
<proteinExistence type="inferred from homology"/>
<dbReference type="InterPro" id="IPR036526">
    <property type="entry name" value="C-N_Hydrolase_sf"/>
</dbReference>
<sequence length="267" mass="28040">MRVAMAQVAAGTDPAVNLETVRVRTREAADGGADLVVFPEAMMCRFGVPLGPVAEPLDGPWADGVRAAAVEAGVTVVAGMFTPGDEHAGRRRVVNTLIAAGPDGSSTGYDKIHLYDAYGFRESDTVAPGETTRTITVAEVTVGLATCYDIRFPGLFTRLAREGAQVVVVPTSWGSGPGKVEQWQVLTRARALDSSTVVVGVGQPLPADPAVADSTAPTGVGHSTVADPYGRVLVEYDDAEHLGVHDLDLEPVQRARRDIAVLDNARL</sequence>
<dbReference type="InterPro" id="IPR003010">
    <property type="entry name" value="C-N_Hydrolase"/>
</dbReference>
<accession>A0ABT1H470</accession>
<dbReference type="CDD" id="cd07581">
    <property type="entry name" value="nitrilase_3"/>
    <property type="match status" value="1"/>
</dbReference>
<dbReference type="Gene3D" id="3.60.110.10">
    <property type="entry name" value="Carbon-nitrogen hydrolase"/>
    <property type="match status" value="1"/>
</dbReference>
<organism evidence="3 4">
    <name type="scientific">Williamsia serinedens</name>
    <dbReference type="NCBI Taxonomy" id="391736"/>
    <lineage>
        <taxon>Bacteria</taxon>
        <taxon>Bacillati</taxon>
        <taxon>Actinomycetota</taxon>
        <taxon>Actinomycetes</taxon>
        <taxon>Mycobacteriales</taxon>
        <taxon>Nocardiaceae</taxon>
        <taxon>Williamsia</taxon>
    </lineage>
</organism>
<gene>
    <name evidence="3" type="ORF">LX12_003234</name>
</gene>
<dbReference type="PANTHER" id="PTHR23088">
    <property type="entry name" value="NITRILASE-RELATED"/>
    <property type="match status" value="1"/>
</dbReference>
<dbReference type="PANTHER" id="PTHR23088:SF27">
    <property type="entry name" value="DEAMINATED GLUTATHIONE AMIDASE"/>
    <property type="match status" value="1"/>
</dbReference>